<dbReference type="InterPro" id="IPR003599">
    <property type="entry name" value="Ig_sub"/>
</dbReference>
<comment type="subcellular location">
    <subcellularLocation>
        <location evidence="1">Membrane</location>
        <topology evidence="1">Single-pass type I membrane protein</topology>
    </subcellularLocation>
</comment>
<dbReference type="FunFam" id="2.60.40.10:FF:000101">
    <property type="entry name" value="Neogenin isoform 1"/>
    <property type="match status" value="1"/>
</dbReference>
<dbReference type="InterPro" id="IPR036179">
    <property type="entry name" value="Ig-like_dom_sf"/>
</dbReference>
<keyword evidence="8" id="KW-0325">Glycoprotein</keyword>
<feature type="compositionally biased region" description="Basic and acidic residues" evidence="10">
    <location>
        <begin position="1059"/>
        <end position="1078"/>
    </location>
</feature>
<feature type="compositionally biased region" description="Basic and acidic residues" evidence="10">
    <location>
        <begin position="1177"/>
        <end position="1186"/>
    </location>
</feature>
<dbReference type="InterPro" id="IPR003598">
    <property type="entry name" value="Ig_sub2"/>
</dbReference>
<feature type="domain" description="Ig-like" evidence="12">
    <location>
        <begin position="143"/>
        <end position="216"/>
    </location>
</feature>
<dbReference type="CDD" id="cd00063">
    <property type="entry name" value="FN3"/>
    <property type="match status" value="6"/>
</dbReference>
<dbReference type="Pfam" id="PF00041">
    <property type="entry name" value="fn3"/>
    <property type="match status" value="6"/>
</dbReference>
<feature type="domain" description="Fibronectin type-III" evidence="13">
    <location>
        <begin position="933"/>
        <end position="1031"/>
    </location>
</feature>
<dbReference type="SMART" id="SM00060">
    <property type="entry name" value="FN3"/>
    <property type="match status" value="6"/>
</dbReference>
<feature type="compositionally biased region" description="Low complexity" evidence="10">
    <location>
        <begin position="1165"/>
        <end position="1176"/>
    </location>
</feature>
<feature type="region of interest" description="Disordered" evidence="10">
    <location>
        <begin position="1319"/>
        <end position="1347"/>
    </location>
</feature>
<evidence type="ECO:0000256" key="4">
    <source>
        <dbReference type="ARBA" id="ARBA00022737"/>
    </source>
</evidence>
<dbReference type="InterPro" id="IPR007110">
    <property type="entry name" value="Ig-like_dom"/>
</dbReference>
<dbReference type="Pfam" id="PF13927">
    <property type="entry name" value="Ig_3"/>
    <property type="match status" value="2"/>
</dbReference>
<dbReference type="EnsemblMetazoa" id="G7748.1">
    <property type="protein sequence ID" value="G7748.1:cds"/>
    <property type="gene ID" value="G7748"/>
</dbReference>
<feature type="domain" description="Ig-like" evidence="12">
    <location>
        <begin position="230"/>
        <end position="322"/>
    </location>
</feature>
<evidence type="ECO:0000256" key="6">
    <source>
        <dbReference type="ARBA" id="ARBA00023136"/>
    </source>
</evidence>
<evidence type="ECO:0000256" key="5">
    <source>
        <dbReference type="ARBA" id="ARBA00022989"/>
    </source>
</evidence>
<organism evidence="14 15">
    <name type="scientific">Magallana gigas</name>
    <name type="common">Pacific oyster</name>
    <name type="synonym">Crassostrea gigas</name>
    <dbReference type="NCBI Taxonomy" id="29159"/>
    <lineage>
        <taxon>Eukaryota</taxon>
        <taxon>Metazoa</taxon>
        <taxon>Spiralia</taxon>
        <taxon>Lophotrochozoa</taxon>
        <taxon>Mollusca</taxon>
        <taxon>Bivalvia</taxon>
        <taxon>Autobranchia</taxon>
        <taxon>Pteriomorphia</taxon>
        <taxon>Ostreida</taxon>
        <taxon>Ostreoidea</taxon>
        <taxon>Ostreidae</taxon>
        <taxon>Magallana</taxon>
    </lineage>
</organism>
<evidence type="ECO:0000256" key="2">
    <source>
        <dbReference type="ARBA" id="ARBA00009588"/>
    </source>
</evidence>
<feature type="domain" description="Fibronectin type-III" evidence="13">
    <location>
        <begin position="623"/>
        <end position="718"/>
    </location>
</feature>
<dbReference type="Pfam" id="PF07679">
    <property type="entry name" value="I-set"/>
    <property type="match status" value="2"/>
</dbReference>
<dbReference type="SMART" id="SM00408">
    <property type="entry name" value="IGc2"/>
    <property type="match status" value="4"/>
</dbReference>
<dbReference type="PRINTS" id="PR00014">
    <property type="entry name" value="FNTYPEIII"/>
</dbReference>
<proteinExistence type="inferred from homology"/>
<keyword evidence="15" id="KW-1185">Reference proteome</keyword>
<dbReference type="FunFam" id="2.60.40.10:FF:000133">
    <property type="entry name" value="Neogenin isoform 1"/>
    <property type="match status" value="1"/>
</dbReference>
<dbReference type="SMART" id="SM00409">
    <property type="entry name" value="IG"/>
    <property type="match status" value="4"/>
</dbReference>
<feature type="transmembrane region" description="Helical" evidence="11">
    <location>
        <begin position="1088"/>
        <end position="1113"/>
    </location>
</feature>
<dbReference type="InterPro" id="IPR036116">
    <property type="entry name" value="FN3_sf"/>
</dbReference>
<keyword evidence="4" id="KW-0677">Repeat</keyword>
<evidence type="ECO:0000313" key="15">
    <source>
        <dbReference type="Proteomes" id="UP000005408"/>
    </source>
</evidence>
<evidence type="ECO:0000256" key="1">
    <source>
        <dbReference type="ARBA" id="ARBA00004479"/>
    </source>
</evidence>
<keyword evidence="6 11" id="KW-0472">Membrane</keyword>
<keyword evidence="5 11" id="KW-1133">Transmembrane helix</keyword>
<dbReference type="Proteomes" id="UP000005408">
    <property type="component" value="Unassembled WGS sequence"/>
</dbReference>
<feature type="region of interest" description="Disordered" evidence="10">
    <location>
        <begin position="1027"/>
        <end position="1084"/>
    </location>
</feature>
<protein>
    <recommendedName>
        <fullName evidence="16">Neogenin</fullName>
    </recommendedName>
</protein>
<evidence type="ECO:0000256" key="3">
    <source>
        <dbReference type="ARBA" id="ARBA00022692"/>
    </source>
</evidence>
<dbReference type="InterPro" id="IPR013783">
    <property type="entry name" value="Ig-like_fold"/>
</dbReference>
<feature type="domain" description="Fibronectin type-III" evidence="13">
    <location>
        <begin position="432"/>
        <end position="523"/>
    </location>
</feature>
<feature type="compositionally biased region" description="Basic and acidic residues" evidence="10">
    <location>
        <begin position="1139"/>
        <end position="1164"/>
    </location>
</feature>
<feature type="domain" description="Ig-like" evidence="12">
    <location>
        <begin position="33"/>
        <end position="117"/>
    </location>
</feature>
<feature type="region of interest" description="Disordered" evidence="10">
    <location>
        <begin position="1404"/>
        <end position="1423"/>
    </location>
</feature>
<evidence type="ECO:0000313" key="14">
    <source>
        <dbReference type="EnsemblMetazoa" id="G7748.1:cds"/>
    </source>
</evidence>
<dbReference type="PROSITE" id="PS50853">
    <property type="entry name" value="FN3"/>
    <property type="match status" value="6"/>
</dbReference>
<dbReference type="FunFam" id="2.60.40.10:FF:000551">
    <property type="entry name" value="Protogenin A"/>
    <property type="match status" value="1"/>
</dbReference>
<accession>A0A8W8NUZ4</accession>
<feature type="domain" description="Ig-like" evidence="12">
    <location>
        <begin position="327"/>
        <end position="411"/>
    </location>
</feature>
<evidence type="ECO:0000259" key="13">
    <source>
        <dbReference type="PROSITE" id="PS50853"/>
    </source>
</evidence>
<comment type="similarity">
    <text evidence="2">Belongs to the immunoglobulin superfamily. DCC family.</text>
</comment>
<dbReference type="FunFam" id="2.60.40.10:FF:000189">
    <property type="entry name" value="Neogenin isoform 3"/>
    <property type="match status" value="1"/>
</dbReference>
<dbReference type="InterPro" id="IPR003961">
    <property type="entry name" value="FN3_dom"/>
</dbReference>
<keyword evidence="3 11" id="KW-0812">Transmembrane</keyword>
<feature type="region of interest" description="Disordered" evidence="10">
    <location>
        <begin position="919"/>
        <end position="941"/>
    </location>
</feature>
<dbReference type="PANTHER" id="PTHR13817:SF173">
    <property type="entry name" value="FRAZZLED"/>
    <property type="match status" value="1"/>
</dbReference>
<dbReference type="Pfam" id="PF06583">
    <property type="entry name" value="Neogenin_C"/>
    <property type="match status" value="1"/>
</dbReference>
<dbReference type="SUPFAM" id="SSF49265">
    <property type="entry name" value="Fibronectin type III"/>
    <property type="match status" value="4"/>
</dbReference>
<feature type="domain" description="Fibronectin type-III" evidence="13">
    <location>
        <begin position="725"/>
        <end position="819"/>
    </location>
</feature>
<evidence type="ECO:0000259" key="12">
    <source>
        <dbReference type="PROSITE" id="PS50835"/>
    </source>
</evidence>
<evidence type="ECO:0000256" key="11">
    <source>
        <dbReference type="SAM" id="Phobius"/>
    </source>
</evidence>
<dbReference type="FunFam" id="2.60.40.10:FF:000004">
    <property type="entry name" value="DCC isoform 1"/>
    <property type="match status" value="1"/>
</dbReference>
<keyword evidence="9" id="KW-0393">Immunoglobulin domain</keyword>
<evidence type="ECO:0000256" key="9">
    <source>
        <dbReference type="ARBA" id="ARBA00023319"/>
    </source>
</evidence>
<evidence type="ECO:0008006" key="16">
    <source>
        <dbReference type="Google" id="ProtNLM"/>
    </source>
</evidence>
<dbReference type="GO" id="GO:0016020">
    <property type="term" value="C:membrane"/>
    <property type="evidence" value="ECO:0007669"/>
    <property type="project" value="UniProtKB-SubCell"/>
</dbReference>
<dbReference type="InterPro" id="IPR013098">
    <property type="entry name" value="Ig_I-set"/>
</dbReference>
<dbReference type="PROSITE" id="PS50835">
    <property type="entry name" value="IG_LIKE"/>
    <property type="match status" value="4"/>
</dbReference>
<evidence type="ECO:0000256" key="8">
    <source>
        <dbReference type="ARBA" id="ARBA00023180"/>
    </source>
</evidence>
<dbReference type="InterPro" id="IPR050964">
    <property type="entry name" value="Striated_Muscle_Regulatory"/>
</dbReference>
<sequence>MDLTERSKRTVLSCVVTFAVVCLKCVHATTSFTELTFLEEPSDLVVSRGNAATLHCSVQSEAGMPNVIWMKDGKPLGLDDQNILWPNGSLHITNVDGSNRGLYQCMATLPQTGAIISRFASLHTAYLSRNFIREPQDLTIYLQEVAMFECEGDGLPAPNVTWYKDNSLLRDFKPNILVYPDGVLEINPVEFSDFGTYYCQVENTERARSSRLAKLEQNGNTDSFDDGTAPWFVATPRDTSIPEGSSTILFCGANGFDTLRKKPEITWLKDGETIIFNSTQGRLKLKGAGSLQIFNVQPFDAGTYSCRSNNLEDSIDAEATLTVLVRPHFETKPQSVKAYEKTEAIFNCKLKGSPAPEVRWTKDGLPLQESNYIIENEDHLRIMGLVTSDSGYYQCHGSNELGSIQAIAQLVVLPNTLATLTDRYSYGGQRSPPSKPTGLAAAIVSKRFITLRWDKDDDGGTTGYTVFWREQGSLRERMLNTTQPEATLQRLNPDSRYQIQVRAFNRFQYSWSYASIEVDTEKDVAVPSPPVNIRVTPQSPESILVTWDPPLQPKGQILKYLLSYEDAHGSPKQIEVLDTRKLLTGLMAFRTYTIRVVAVNENGEGMSTREMTTKTYSDKPSEPPQNATLETASSTSLIVRWEPPPREHQNGKITGYKIRYKMKGASRNGATVTTDGNRRLYALTNLEKMTEYQVRISALTVNGSGPLTPKLKATTYEDDLDESRVPDAPRTVTVTPHATSIRVSWTTPPPEKKIVVRGYVLGWGKGVPDSEKKVLGPDTQIYTIENLIPSSEYVITVRAMNNKGEGLTRYTTAITTKESVEETLIPLFPPVGLKTMVLSSSTIVLTWTDTSIGPSQKLLDNRYYTVRYRLATEAENDNNRYWYLNSTDLNAHIDHLRPNTKYEFDVKITKGRSVSPWSMKESNKTMEDVPATAPVDLTPVPKKNDPRAVIMNWQPPAKPNGQITGYLVFYTTDPKQDLREWVVDGVLEGDELSATIKRLTPSTTYYFKVQARNSKGYGPLSETVIYKTPQADGSGGGQIDPEYPRISPGGKGTMPDLSEDPKKTSVGDSRDSEGRRGSNSESGLPTGIMNIIIASVVGAAFCVIIIVIAVIYCKRRDNEQRLKRQAQQNQQSPVKGKGQGRDLKPPDLWIHDNMEMKNIDKGQRSESTLTMSTTRRSSNDYRSMDDLPPYHEDRNEMYYHPPSDHDERERFLPPRQPGPGIIRPKATKPLMIPVDAQPPPREPIAMVTALPNGALNPNLDRGEPGVMSRPGFPRTQYNMQYTSGGPRVNAGDLPQPPPIQAYPIDYAYKRPIYDEDDTSSLHSCHDDRSFSSRSIGQKPPDCHSLGQGQPMAVIAPGQHEFDGHRSLPRGNRPMRSFTSPNPHNQSNLFSGVHHHSTPKHQIVKPQQSPYKKAGPPLTSAPIKPRAIPVIKPKAPDVVLKAGVDPDIQKSESTEELSAEMANLDCLMKDLNAITQQNFEV</sequence>
<keyword evidence="7" id="KW-1015">Disulfide bond</keyword>
<dbReference type="SUPFAM" id="SSF48726">
    <property type="entry name" value="Immunoglobulin"/>
    <property type="match status" value="4"/>
</dbReference>
<dbReference type="PANTHER" id="PTHR13817">
    <property type="entry name" value="TITIN"/>
    <property type="match status" value="1"/>
</dbReference>
<name>A0A8W8NUZ4_MAGGI</name>
<dbReference type="InterPro" id="IPR010560">
    <property type="entry name" value="Neogenin_C"/>
</dbReference>
<feature type="domain" description="Fibronectin type-III" evidence="13">
    <location>
        <begin position="829"/>
        <end position="928"/>
    </location>
</feature>
<evidence type="ECO:0000256" key="10">
    <source>
        <dbReference type="SAM" id="MobiDB-lite"/>
    </source>
</evidence>
<dbReference type="Gene3D" id="2.60.40.10">
    <property type="entry name" value="Immunoglobulins"/>
    <property type="match status" value="10"/>
</dbReference>
<evidence type="ECO:0000256" key="7">
    <source>
        <dbReference type="ARBA" id="ARBA00023157"/>
    </source>
</evidence>
<reference evidence="14" key="1">
    <citation type="submission" date="2022-08" db="UniProtKB">
        <authorList>
            <consortium name="EnsemblMetazoa"/>
        </authorList>
    </citation>
    <scope>IDENTIFICATION</scope>
    <source>
        <strain evidence="14">05x7-T-G4-1.051#20</strain>
    </source>
</reference>
<feature type="region of interest" description="Disordered" evidence="10">
    <location>
        <begin position="1123"/>
        <end position="1186"/>
    </location>
</feature>
<feature type="domain" description="Fibronectin type-III" evidence="13">
    <location>
        <begin position="529"/>
        <end position="618"/>
    </location>
</feature>